<evidence type="ECO:0000256" key="2">
    <source>
        <dbReference type="SAM" id="Phobius"/>
    </source>
</evidence>
<evidence type="ECO:0000313" key="3">
    <source>
        <dbReference type="EMBL" id="RYS81419.1"/>
    </source>
</evidence>
<keyword evidence="2" id="KW-0472">Membrane</keyword>
<evidence type="ECO:0000256" key="1">
    <source>
        <dbReference type="SAM" id="MobiDB-lite"/>
    </source>
</evidence>
<proteinExistence type="predicted"/>
<keyword evidence="2" id="KW-1133">Transmembrane helix</keyword>
<keyword evidence="2" id="KW-0812">Transmembrane</keyword>
<feature type="region of interest" description="Disordered" evidence="1">
    <location>
        <begin position="257"/>
        <end position="322"/>
    </location>
</feature>
<gene>
    <name evidence="3" type="ORF">EAI93_03510</name>
</gene>
<dbReference type="Proteomes" id="UP000292665">
    <property type="component" value="Unassembled WGS sequence"/>
</dbReference>
<accession>A0A414U3R4</accession>
<protein>
    <submittedName>
        <fullName evidence="3">Uncharacterized protein</fullName>
    </submittedName>
</protein>
<dbReference type="RefSeq" id="WP_009321446.1">
    <property type="nucleotide sequence ID" value="NZ_AP028249.1"/>
</dbReference>
<sequence length="445" mass="50438">MEKMNAVNLEKMYEVLKFVEYGGYCRRSMDCVHGMLLIDRMKNEAVVDKAVLFGWFRKMAVCAEQYERCGEGQNYKYLNPYGIVLSDEGEVLFLDTESRENAEVMKQMQKRAVRSHFIRPVYEMDTCGSREPDLFGYGNTLRFMLAYMKVVPALTKREEIRLFRICGKCIGETRKKYSSFLQVLKELPTVRNKTEKTDKKRVGVWSGIAAGAAGCILAAVYMGDAHTDLAVSNGEKITGEDIKTDTGTDIETIETDVETTKTGSETTELGVEMTETDMGKDKRANREAEVRSDRDGDTENEERKKDTADADEVKKNVTDESGKTDAAAEWMELYLDQHTDSGNQKAIEIGEKARLSVLWKLADAYERSGMKTEQIQTYGQLIEWEQDPIQLEEAGVRKMKLEAAQGDYKQAAETGKKVLERIEASEKITKMLKGYELYKGEEGES</sequence>
<organism evidence="3 4">
    <name type="scientific">[Ruminococcus] torques</name>
    <dbReference type="NCBI Taxonomy" id="33039"/>
    <lineage>
        <taxon>Bacteria</taxon>
        <taxon>Bacillati</taxon>
        <taxon>Bacillota</taxon>
        <taxon>Clostridia</taxon>
        <taxon>Lachnospirales</taxon>
        <taxon>Lachnospiraceae</taxon>
        <taxon>Mediterraneibacter</taxon>
    </lineage>
</organism>
<dbReference type="InterPro" id="IPR011990">
    <property type="entry name" value="TPR-like_helical_dom_sf"/>
</dbReference>
<comment type="caution">
    <text evidence="3">The sequence shown here is derived from an EMBL/GenBank/DDBJ whole genome shotgun (WGS) entry which is preliminary data.</text>
</comment>
<dbReference type="Gene3D" id="1.25.40.10">
    <property type="entry name" value="Tetratricopeptide repeat domain"/>
    <property type="match status" value="1"/>
</dbReference>
<dbReference type="EMBL" id="RCYR01000003">
    <property type="protein sequence ID" value="RYS81419.1"/>
    <property type="molecule type" value="Genomic_DNA"/>
</dbReference>
<dbReference type="AlphaFoldDB" id="A0A414U3R4"/>
<name>A0A414U3R4_9FIRM</name>
<feature type="transmembrane region" description="Helical" evidence="2">
    <location>
        <begin position="202"/>
        <end position="223"/>
    </location>
</feature>
<feature type="compositionally biased region" description="Basic and acidic residues" evidence="1">
    <location>
        <begin position="277"/>
        <end position="322"/>
    </location>
</feature>
<reference evidence="3 4" key="1">
    <citation type="journal article" date="2019" name="Science, e1252229">
        <title>Invertible promoters mediate bacterial phase variation, antibiotic resistance, and host adaptation in the gut.</title>
        <authorList>
            <person name="Jiang X."/>
            <person name="Hall A.B."/>
            <person name="Arthur T.D."/>
            <person name="Plichta D.R."/>
            <person name="Covington C.T."/>
            <person name="Poyet M."/>
            <person name="Crothers J."/>
            <person name="Moses P.L."/>
            <person name="Tolonen A.C."/>
            <person name="Vlamakis H."/>
            <person name="Alm E.J."/>
            <person name="Xavier R.J."/>
        </authorList>
    </citation>
    <scope>NUCLEOTIDE SEQUENCE [LARGE SCALE GENOMIC DNA]</scope>
    <source>
        <strain evidence="4">aa_0143</strain>
    </source>
</reference>
<evidence type="ECO:0000313" key="4">
    <source>
        <dbReference type="Proteomes" id="UP000292665"/>
    </source>
</evidence>